<reference evidence="3" key="1">
    <citation type="submission" date="2014-03" db="EMBL/GenBank/DDBJ databases">
        <authorList>
            <person name="Aksoy S."/>
            <person name="Warren W."/>
            <person name="Wilson R.K."/>
        </authorList>
    </citation>
    <scope>NUCLEOTIDE SEQUENCE [LARGE SCALE GENOMIC DNA]</scope>
    <source>
        <strain evidence="3">IAEA</strain>
    </source>
</reference>
<dbReference type="Proteomes" id="UP000091820">
    <property type="component" value="Unassembled WGS sequence"/>
</dbReference>
<accession>A0A1A9X1L6</accession>
<name>A0A1A9X1L6_9MUSC</name>
<dbReference type="EnsemblMetazoa" id="GBRI040858-RA">
    <property type="protein sequence ID" value="GBRI040858-PA"/>
    <property type="gene ID" value="GBRI040858"/>
</dbReference>
<dbReference type="VEuPathDB" id="VectorBase:GBRI040858"/>
<evidence type="ECO:0000313" key="2">
    <source>
        <dbReference type="EnsemblMetazoa" id="GBRI040858-PA"/>
    </source>
</evidence>
<keyword evidence="1" id="KW-0812">Transmembrane</keyword>
<feature type="transmembrane region" description="Helical" evidence="1">
    <location>
        <begin position="81"/>
        <end position="108"/>
    </location>
</feature>
<sequence>MEANSSTSWTDSPPCTSKLSSYICFSSPYNVDTIAIDSAFLLYFLLIDEAILLSKGCRQMRKSLKSQFVFPSERSLTHQLLIAWSLIETVLHTLHIFTAVALVLLLTFPKHRMANMRCSNQFRAL</sequence>
<evidence type="ECO:0000313" key="3">
    <source>
        <dbReference type="Proteomes" id="UP000091820"/>
    </source>
</evidence>
<keyword evidence="1" id="KW-0472">Membrane</keyword>
<proteinExistence type="predicted"/>
<keyword evidence="1" id="KW-1133">Transmembrane helix</keyword>
<evidence type="ECO:0000256" key="1">
    <source>
        <dbReference type="SAM" id="Phobius"/>
    </source>
</evidence>
<dbReference type="AlphaFoldDB" id="A0A1A9X1L6"/>
<reference evidence="2" key="2">
    <citation type="submission" date="2020-05" db="UniProtKB">
        <authorList>
            <consortium name="EnsemblMetazoa"/>
        </authorList>
    </citation>
    <scope>IDENTIFICATION</scope>
    <source>
        <strain evidence="2">IAEA</strain>
    </source>
</reference>
<keyword evidence="3" id="KW-1185">Reference proteome</keyword>
<protein>
    <submittedName>
        <fullName evidence="2">Uncharacterized protein</fullName>
    </submittedName>
</protein>
<organism evidence="2 3">
    <name type="scientific">Glossina brevipalpis</name>
    <dbReference type="NCBI Taxonomy" id="37001"/>
    <lineage>
        <taxon>Eukaryota</taxon>
        <taxon>Metazoa</taxon>
        <taxon>Ecdysozoa</taxon>
        <taxon>Arthropoda</taxon>
        <taxon>Hexapoda</taxon>
        <taxon>Insecta</taxon>
        <taxon>Pterygota</taxon>
        <taxon>Neoptera</taxon>
        <taxon>Endopterygota</taxon>
        <taxon>Diptera</taxon>
        <taxon>Brachycera</taxon>
        <taxon>Muscomorpha</taxon>
        <taxon>Hippoboscoidea</taxon>
        <taxon>Glossinidae</taxon>
        <taxon>Glossina</taxon>
    </lineage>
</organism>